<dbReference type="AlphaFoldDB" id="A6DQP1"/>
<gene>
    <name evidence="1" type="ORF">LNTAR_04711</name>
</gene>
<accession>A6DQP1</accession>
<protein>
    <submittedName>
        <fullName evidence="1">Uncharacterized protein</fullName>
    </submittedName>
</protein>
<proteinExistence type="predicted"/>
<name>A6DQP1_9BACT</name>
<evidence type="ECO:0000313" key="1">
    <source>
        <dbReference type="EMBL" id="EDM26122.1"/>
    </source>
</evidence>
<keyword evidence="2" id="KW-1185">Reference proteome</keyword>
<dbReference type="EMBL" id="ABCK01000020">
    <property type="protein sequence ID" value="EDM26122.1"/>
    <property type="molecule type" value="Genomic_DNA"/>
</dbReference>
<dbReference type="eggNOG" id="ENOG5033CAP">
    <property type="taxonomic scope" value="Bacteria"/>
</dbReference>
<comment type="caution">
    <text evidence="1">The sequence shown here is derived from an EMBL/GenBank/DDBJ whole genome shotgun (WGS) entry which is preliminary data.</text>
</comment>
<sequence>MLEAELAIRTDEANDNHHLWNNNGTWFIHYTVYPTAVTKKRIRRSLKTKSLDEARRLRDDIFLSFDVK</sequence>
<dbReference type="RefSeq" id="WP_007280168.1">
    <property type="nucleotide sequence ID" value="NZ_ABCK01000020.1"/>
</dbReference>
<reference evidence="1 2" key="1">
    <citation type="journal article" date="2010" name="J. Bacteriol.">
        <title>Genome sequence of Lentisphaera araneosa HTCC2155T, the type species of the order Lentisphaerales in the phylum Lentisphaerae.</title>
        <authorList>
            <person name="Thrash J.C."/>
            <person name="Cho J.C."/>
            <person name="Vergin K.L."/>
            <person name="Morris R.M."/>
            <person name="Giovannoni S.J."/>
        </authorList>
    </citation>
    <scope>NUCLEOTIDE SEQUENCE [LARGE SCALE GENOMIC DNA]</scope>
    <source>
        <strain evidence="1 2">HTCC2155</strain>
    </source>
</reference>
<dbReference type="Proteomes" id="UP000004947">
    <property type="component" value="Unassembled WGS sequence"/>
</dbReference>
<dbReference type="OrthoDB" id="196750at2"/>
<evidence type="ECO:0000313" key="2">
    <source>
        <dbReference type="Proteomes" id="UP000004947"/>
    </source>
</evidence>
<organism evidence="1 2">
    <name type="scientific">Lentisphaera araneosa HTCC2155</name>
    <dbReference type="NCBI Taxonomy" id="313628"/>
    <lineage>
        <taxon>Bacteria</taxon>
        <taxon>Pseudomonadati</taxon>
        <taxon>Lentisphaerota</taxon>
        <taxon>Lentisphaeria</taxon>
        <taxon>Lentisphaerales</taxon>
        <taxon>Lentisphaeraceae</taxon>
        <taxon>Lentisphaera</taxon>
    </lineage>
</organism>